<dbReference type="eggNOG" id="COG4590">
    <property type="taxonomic scope" value="Bacteria"/>
</dbReference>
<feature type="transmembrane region" description="Helical" evidence="5">
    <location>
        <begin position="500"/>
        <end position="524"/>
    </location>
</feature>
<dbReference type="PANTHER" id="PTHR42727:SF1">
    <property type="entry name" value="PHOSPHATE TRANSPORT SYSTEM PERMEASE"/>
    <property type="match status" value="1"/>
</dbReference>
<dbReference type="GO" id="GO:0005886">
    <property type="term" value="C:plasma membrane"/>
    <property type="evidence" value="ECO:0007669"/>
    <property type="project" value="UniProtKB-SubCell"/>
</dbReference>
<feature type="transmembrane region" description="Helical" evidence="5">
    <location>
        <begin position="661"/>
        <end position="682"/>
    </location>
</feature>
<keyword evidence="8" id="KW-1185">Reference proteome</keyword>
<gene>
    <name evidence="7" type="ORF">LK03_05690</name>
</gene>
<dbReference type="SUPFAM" id="SSF50998">
    <property type="entry name" value="Quinoprotein alcohol dehydrogenase-like"/>
    <property type="match status" value="1"/>
</dbReference>
<comment type="subcellular location">
    <subcellularLocation>
        <location evidence="1 5">Cell membrane</location>
        <topology evidence="1 5">Multi-pass membrane protein</topology>
    </subcellularLocation>
</comment>
<organism evidence="7 8">
    <name type="scientific">Pseudomonas cremoricolorata</name>
    <dbReference type="NCBI Taxonomy" id="157783"/>
    <lineage>
        <taxon>Bacteria</taxon>
        <taxon>Pseudomonadati</taxon>
        <taxon>Pseudomonadota</taxon>
        <taxon>Gammaproteobacteria</taxon>
        <taxon>Pseudomonadales</taxon>
        <taxon>Pseudomonadaceae</taxon>
        <taxon>Pseudomonas</taxon>
    </lineage>
</organism>
<keyword evidence="5" id="KW-0813">Transport</keyword>
<keyword evidence="2 5" id="KW-0812">Transmembrane</keyword>
<dbReference type="SUPFAM" id="SSF161098">
    <property type="entry name" value="MetI-like"/>
    <property type="match status" value="2"/>
</dbReference>
<reference evidence="7 8" key="1">
    <citation type="submission" date="2014-09" db="EMBL/GenBank/DDBJ databases">
        <authorList>
            <person name="Chan K.-G."/>
        </authorList>
    </citation>
    <scope>NUCLEOTIDE SEQUENCE [LARGE SCALE GENOMIC DNA]</scope>
    <source>
        <strain evidence="7 8">ND07</strain>
    </source>
</reference>
<protein>
    <submittedName>
        <fullName evidence="7">Phosphate ABC transporter permease</fullName>
    </submittedName>
</protein>
<dbReference type="STRING" id="157783.LK03_05690"/>
<feature type="transmembrane region" description="Helical" evidence="5">
    <location>
        <begin position="564"/>
        <end position="583"/>
    </location>
</feature>
<dbReference type="Proteomes" id="UP000029493">
    <property type="component" value="Chromosome"/>
</dbReference>
<feature type="transmembrane region" description="Helical" evidence="5">
    <location>
        <begin position="727"/>
        <end position="748"/>
    </location>
</feature>
<evidence type="ECO:0000313" key="8">
    <source>
        <dbReference type="Proteomes" id="UP000029493"/>
    </source>
</evidence>
<dbReference type="InterPro" id="IPR011047">
    <property type="entry name" value="Quinoprotein_ADH-like_sf"/>
</dbReference>
<dbReference type="Gene3D" id="1.10.3720.10">
    <property type="entry name" value="MetI-like"/>
    <property type="match status" value="1"/>
</dbReference>
<feature type="transmembrane region" description="Helical" evidence="5">
    <location>
        <begin position="530"/>
        <end position="552"/>
    </location>
</feature>
<evidence type="ECO:0000256" key="1">
    <source>
        <dbReference type="ARBA" id="ARBA00004651"/>
    </source>
</evidence>
<feature type="transmembrane region" description="Helical" evidence="5">
    <location>
        <begin position="41"/>
        <end position="66"/>
    </location>
</feature>
<comment type="similarity">
    <text evidence="5">Belongs to the binding-protein-dependent transport system permease family.</text>
</comment>
<dbReference type="CDD" id="cd06261">
    <property type="entry name" value="TM_PBP2"/>
    <property type="match status" value="1"/>
</dbReference>
<evidence type="ECO:0000313" key="7">
    <source>
        <dbReference type="EMBL" id="AIR88788.1"/>
    </source>
</evidence>
<dbReference type="KEGG" id="psw:LK03_05690"/>
<evidence type="ECO:0000256" key="2">
    <source>
        <dbReference type="ARBA" id="ARBA00022692"/>
    </source>
</evidence>
<dbReference type="InterPro" id="IPR035906">
    <property type="entry name" value="MetI-like_sf"/>
</dbReference>
<evidence type="ECO:0000256" key="3">
    <source>
        <dbReference type="ARBA" id="ARBA00022989"/>
    </source>
</evidence>
<dbReference type="AlphaFoldDB" id="A0A089YAD9"/>
<evidence type="ECO:0000256" key="4">
    <source>
        <dbReference type="ARBA" id="ARBA00023136"/>
    </source>
</evidence>
<dbReference type="OrthoDB" id="9785113at2"/>
<sequence>MNDLVKASMTQNSSSARIDFNTPEMQRKRRLRALKDRVTRWYVLVGGLAVLAAITLIFFYLAYVVLPLFQGAELTRKPALTPAWLQQEAGKPLMIALEEQNLVGLRVSDRGQALFFDTKTGAELKRVDLPLPAGTQVTAIGSDQPGSPLITLGLSNGQVLVFQHSYKITYPENKKTITPGVDFPYGEQPFVLDEQGRALDHVSLNRNGDSLLLAGSVGAQLQVMKITREENMMTGEETREQSRIVLPQMIEPVKAIYVDPRQQWLYVINGRATADVFSLRDNSLNGRYKLLEDGNAEVTASGQLVGGISLIFGDSKGGLSQWFMARDADGEQRLKHIRSFQLGKAPVVQIDAEERRKGFTALDSEGQLGVFHSTAHRTLLVEPVADGAGVLALSPRANRLIIERNGQLLPLSLRNPHPEVSLSALWGKVWYENYDAPQYVWQSTASNTDFEPKLSLSPLTFGTLKAAFYAMILAAPLAIAAAIYTAYFMAPGMRRKVKPVIELMEAMPTVILGFFAGLFLAPYLEGHLPGVFSLFLVLPLGIVLTGFAWSRLPESIRLRVPDGWEAAILIPVILAIGWFALSISPQVESWLFGGDMRLWISNDLGITYDQRNALVVGIAMGFAVIPNIYSIAEDAVFSVPRSLTLGSLALGATPWQTLTRVVILTASPGIFSALMIGMGRAVGETMIVLMATGNTPVMEMNLFEGMRTLAANVAVEMPESEVGGSHYRVLFLAALVLLVFTFIMNTLAELIRQRLRKKYSSL</sequence>
<accession>A0A089YAD9</accession>
<feature type="transmembrane region" description="Helical" evidence="5">
    <location>
        <begin position="466"/>
        <end position="488"/>
    </location>
</feature>
<name>A0A089YAD9_9PSED</name>
<dbReference type="EMBL" id="CP009455">
    <property type="protein sequence ID" value="AIR88788.1"/>
    <property type="molecule type" value="Genomic_DNA"/>
</dbReference>
<feature type="transmembrane region" description="Helical" evidence="5">
    <location>
        <begin position="613"/>
        <end position="632"/>
    </location>
</feature>
<dbReference type="Pfam" id="PF00528">
    <property type="entry name" value="BPD_transp_1"/>
    <property type="match status" value="1"/>
</dbReference>
<dbReference type="PROSITE" id="PS50928">
    <property type="entry name" value="ABC_TM1"/>
    <property type="match status" value="1"/>
</dbReference>
<evidence type="ECO:0000259" key="6">
    <source>
        <dbReference type="PROSITE" id="PS50928"/>
    </source>
</evidence>
<proteinExistence type="inferred from homology"/>
<keyword evidence="4 5" id="KW-0472">Membrane</keyword>
<feature type="domain" description="ABC transmembrane type-1" evidence="6">
    <location>
        <begin position="460"/>
        <end position="748"/>
    </location>
</feature>
<evidence type="ECO:0000256" key="5">
    <source>
        <dbReference type="RuleBase" id="RU363032"/>
    </source>
</evidence>
<dbReference type="GO" id="GO:0055085">
    <property type="term" value="P:transmembrane transport"/>
    <property type="evidence" value="ECO:0007669"/>
    <property type="project" value="InterPro"/>
</dbReference>
<dbReference type="InterPro" id="IPR000515">
    <property type="entry name" value="MetI-like"/>
</dbReference>
<dbReference type="PANTHER" id="PTHR42727">
    <property type="entry name" value="PHOSPHATE TRANSPORT SYSTEM PERMEASE PROTEIN"/>
    <property type="match status" value="1"/>
</dbReference>
<keyword evidence="3 5" id="KW-1133">Transmembrane helix</keyword>